<proteinExistence type="predicted"/>
<organism evidence="1 2">
    <name type="scientific">Ixodes persulcatus</name>
    <name type="common">Taiga tick</name>
    <dbReference type="NCBI Taxonomy" id="34615"/>
    <lineage>
        <taxon>Eukaryota</taxon>
        <taxon>Metazoa</taxon>
        <taxon>Ecdysozoa</taxon>
        <taxon>Arthropoda</taxon>
        <taxon>Chelicerata</taxon>
        <taxon>Arachnida</taxon>
        <taxon>Acari</taxon>
        <taxon>Parasitiformes</taxon>
        <taxon>Ixodida</taxon>
        <taxon>Ixodoidea</taxon>
        <taxon>Ixodidae</taxon>
        <taxon>Ixodinae</taxon>
        <taxon>Ixodes</taxon>
    </lineage>
</organism>
<reference evidence="1 2" key="1">
    <citation type="journal article" date="2020" name="Cell">
        <title>Large-Scale Comparative Analyses of Tick Genomes Elucidate Their Genetic Diversity and Vector Capacities.</title>
        <authorList>
            <consortium name="Tick Genome and Microbiome Consortium (TIGMIC)"/>
            <person name="Jia N."/>
            <person name="Wang J."/>
            <person name="Shi W."/>
            <person name="Du L."/>
            <person name="Sun Y."/>
            <person name="Zhan W."/>
            <person name="Jiang J.F."/>
            <person name="Wang Q."/>
            <person name="Zhang B."/>
            <person name="Ji P."/>
            <person name="Bell-Sakyi L."/>
            <person name="Cui X.M."/>
            <person name="Yuan T.T."/>
            <person name="Jiang B.G."/>
            <person name="Yang W.F."/>
            <person name="Lam T.T."/>
            <person name="Chang Q.C."/>
            <person name="Ding S.J."/>
            <person name="Wang X.J."/>
            <person name="Zhu J.G."/>
            <person name="Ruan X.D."/>
            <person name="Zhao L."/>
            <person name="Wei J.T."/>
            <person name="Ye R.Z."/>
            <person name="Que T.C."/>
            <person name="Du C.H."/>
            <person name="Zhou Y.H."/>
            <person name="Cheng J.X."/>
            <person name="Dai P.F."/>
            <person name="Guo W.B."/>
            <person name="Han X.H."/>
            <person name="Huang E.J."/>
            <person name="Li L.F."/>
            <person name="Wei W."/>
            <person name="Gao Y.C."/>
            <person name="Liu J.Z."/>
            <person name="Shao H.Z."/>
            <person name="Wang X."/>
            <person name="Wang C.C."/>
            <person name="Yang T.C."/>
            <person name="Huo Q.B."/>
            <person name="Li W."/>
            <person name="Chen H.Y."/>
            <person name="Chen S.E."/>
            <person name="Zhou L.G."/>
            <person name="Ni X.B."/>
            <person name="Tian J.H."/>
            <person name="Sheng Y."/>
            <person name="Liu T."/>
            <person name="Pan Y.S."/>
            <person name="Xia L.Y."/>
            <person name="Li J."/>
            <person name="Zhao F."/>
            <person name="Cao W.C."/>
        </authorList>
    </citation>
    <scope>NUCLEOTIDE SEQUENCE [LARGE SCALE GENOMIC DNA]</scope>
    <source>
        <strain evidence="1">Iper-2018</strain>
    </source>
</reference>
<accession>A0AC60PLS9</accession>
<sequence>MRTLTAHDRAVDVVAHEAMTGDTIRGVAHGINPEDTSETLLRALRSNSHAIINARPLGKNGLALVTFQGHRPPRTIFYYDVIINVTPYSPTTVVCRRCHGLGHKEHACTRPPRCPDCGCIVSNDHVCERTYCANCRVTTHLATDPKCPVKRKTTAEGAKPDVPPPAHHDPEADPELKTLKPLSVTTMNMLKTGYFTDCNSEAQAWREELRSISEAEKAASETLLQLEEEAKKFELRKAGSAIYSVAVSSSIINPEAPSYVAVEGDLEAASPAEAVLVAFCLLFIFSYD</sequence>
<dbReference type="EMBL" id="JABSTQ010010300">
    <property type="protein sequence ID" value="KAG0421911.1"/>
    <property type="molecule type" value="Genomic_DNA"/>
</dbReference>
<comment type="caution">
    <text evidence="1">The sequence shown here is derived from an EMBL/GenBank/DDBJ whole genome shotgun (WGS) entry which is preliminary data.</text>
</comment>
<dbReference type="Proteomes" id="UP000805193">
    <property type="component" value="Unassembled WGS sequence"/>
</dbReference>
<evidence type="ECO:0000313" key="1">
    <source>
        <dbReference type="EMBL" id="KAG0421911.1"/>
    </source>
</evidence>
<gene>
    <name evidence="1" type="ORF">HPB47_002233</name>
</gene>
<protein>
    <submittedName>
        <fullName evidence="1">Uncharacterized protein</fullName>
    </submittedName>
</protein>
<name>A0AC60PLS9_IXOPE</name>
<keyword evidence="2" id="KW-1185">Reference proteome</keyword>
<evidence type="ECO:0000313" key="2">
    <source>
        <dbReference type="Proteomes" id="UP000805193"/>
    </source>
</evidence>